<evidence type="ECO:0000256" key="5">
    <source>
        <dbReference type="ARBA" id="ARBA00022553"/>
    </source>
</evidence>
<organism evidence="20">
    <name type="scientific">Vibrio alginolyticus</name>
    <dbReference type="NCBI Taxonomy" id="663"/>
    <lineage>
        <taxon>Bacteria</taxon>
        <taxon>Pseudomonadati</taxon>
        <taxon>Pseudomonadota</taxon>
        <taxon>Gammaproteobacteria</taxon>
        <taxon>Vibrionales</taxon>
        <taxon>Vibrionaceae</taxon>
        <taxon>Vibrio</taxon>
    </lineage>
</organism>
<evidence type="ECO:0000256" key="17">
    <source>
        <dbReference type="SAM" id="Phobius"/>
    </source>
</evidence>
<dbReference type="SUPFAM" id="SSF47384">
    <property type="entry name" value="Homodimeric domain of signal transducing histidine kinase"/>
    <property type="match status" value="1"/>
</dbReference>
<keyword evidence="14 17" id="KW-0472">Membrane</keyword>
<evidence type="ECO:0000256" key="12">
    <source>
        <dbReference type="ARBA" id="ARBA00022989"/>
    </source>
</evidence>
<name>A0A1W6TBG7_VIBAL</name>
<evidence type="ECO:0000256" key="14">
    <source>
        <dbReference type="ARBA" id="ARBA00023136"/>
    </source>
</evidence>
<dbReference type="Gene3D" id="3.30.565.10">
    <property type="entry name" value="Histidine kinase-like ATPase, C-terminal domain"/>
    <property type="match status" value="1"/>
</dbReference>
<dbReference type="InterPro" id="IPR004358">
    <property type="entry name" value="Sig_transdc_His_kin-like_C"/>
</dbReference>
<feature type="transmembrane region" description="Helical" evidence="17">
    <location>
        <begin position="299"/>
        <end position="320"/>
    </location>
</feature>
<dbReference type="CDD" id="cd00082">
    <property type="entry name" value="HisKA"/>
    <property type="match status" value="1"/>
</dbReference>
<dbReference type="InterPro" id="IPR003661">
    <property type="entry name" value="HisK_dim/P_dom"/>
</dbReference>
<comment type="catalytic activity">
    <reaction evidence="1">
        <text>ATP + protein L-histidine = ADP + protein N-phospho-L-histidine.</text>
        <dbReference type="EC" id="2.7.13.3"/>
    </reaction>
</comment>
<evidence type="ECO:0000256" key="16">
    <source>
        <dbReference type="SAM" id="MobiDB-lite"/>
    </source>
</evidence>
<dbReference type="PROSITE" id="PS50110">
    <property type="entry name" value="RESPONSE_REGULATORY"/>
    <property type="match status" value="2"/>
</dbReference>
<comment type="subcellular location">
    <subcellularLocation>
        <location evidence="2">Cell membrane</location>
        <topology evidence="2">Multi-pass membrane protein</topology>
    </subcellularLocation>
</comment>
<dbReference type="Gene3D" id="1.10.287.130">
    <property type="match status" value="1"/>
</dbReference>
<dbReference type="PRINTS" id="PR00344">
    <property type="entry name" value="BCTRLSENSOR"/>
</dbReference>
<dbReference type="PANTHER" id="PTHR45339:SF1">
    <property type="entry name" value="HYBRID SIGNAL TRANSDUCTION HISTIDINE KINASE J"/>
    <property type="match status" value="1"/>
</dbReference>
<dbReference type="SUPFAM" id="SSF52172">
    <property type="entry name" value="CheY-like"/>
    <property type="match status" value="2"/>
</dbReference>
<reference evidence="20" key="1">
    <citation type="submission" date="2016-10" db="EMBL/GenBank/DDBJ databases">
        <title>The High Quality Genome of Vibrio alginolyticus K01M1.</title>
        <authorList>
            <person name="Wendling C."/>
            <person name="Chibani C.M."/>
            <person name="Hertel R."/>
            <person name="Sproer C."/>
            <person name="Bunk B."/>
            <person name="Overmann J."/>
            <person name="Roth O."/>
            <person name="Liesegang H."/>
        </authorList>
    </citation>
    <scope>NUCLEOTIDE SEQUENCE</scope>
    <source>
        <strain evidence="20">K05K4</strain>
    </source>
</reference>
<keyword evidence="4" id="KW-1003">Cell membrane</keyword>
<evidence type="ECO:0000256" key="2">
    <source>
        <dbReference type="ARBA" id="ARBA00004651"/>
    </source>
</evidence>
<dbReference type="SUPFAM" id="SSF55874">
    <property type="entry name" value="ATPase domain of HSP90 chaperone/DNA topoisomerase II/histidine kinase"/>
    <property type="match status" value="1"/>
</dbReference>
<evidence type="ECO:0000256" key="10">
    <source>
        <dbReference type="ARBA" id="ARBA00022801"/>
    </source>
</evidence>
<dbReference type="Pfam" id="PF02518">
    <property type="entry name" value="HATPase_c"/>
    <property type="match status" value="1"/>
</dbReference>
<dbReference type="InterPro" id="IPR003594">
    <property type="entry name" value="HATPase_dom"/>
</dbReference>
<dbReference type="GO" id="GO:0000155">
    <property type="term" value="F:phosphorelay sensor kinase activity"/>
    <property type="evidence" value="ECO:0007669"/>
    <property type="project" value="InterPro"/>
</dbReference>
<dbReference type="EC" id="2.7.13.3" evidence="3"/>
<dbReference type="InterPro" id="IPR011006">
    <property type="entry name" value="CheY-like_superfamily"/>
</dbReference>
<evidence type="ECO:0000256" key="11">
    <source>
        <dbReference type="ARBA" id="ARBA00022840"/>
    </source>
</evidence>
<keyword evidence="5 15" id="KW-0597">Phosphoprotein</keyword>
<dbReference type="EMBL" id="CP017902">
    <property type="protein sequence ID" value="ARP18243.1"/>
    <property type="molecule type" value="Genomic_DNA"/>
</dbReference>
<keyword evidence="7 17" id="KW-0812">Transmembrane</keyword>
<dbReference type="GO" id="GO:0005886">
    <property type="term" value="C:plasma membrane"/>
    <property type="evidence" value="ECO:0007669"/>
    <property type="project" value="UniProtKB-SubCell"/>
</dbReference>
<evidence type="ECO:0000256" key="3">
    <source>
        <dbReference type="ARBA" id="ARBA00012438"/>
    </source>
</evidence>
<dbReference type="AlphaFoldDB" id="A0A1W6TBG7"/>
<keyword evidence="13" id="KW-0902">Two-component regulatory system</keyword>
<dbReference type="InterPro" id="IPR001789">
    <property type="entry name" value="Sig_transdc_resp-reg_receiver"/>
</dbReference>
<dbReference type="InterPro" id="IPR005467">
    <property type="entry name" value="His_kinase_dom"/>
</dbReference>
<evidence type="ECO:0000256" key="13">
    <source>
        <dbReference type="ARBA" id="ARBA00023012"/>
    </source>
</evidence>
<keyword evidence="11" id="KW-0067">ATP-binding</keyword>
<feature type="domain" description="Response regulatory" evidence="19">
    <location>
        <begin position="938"/>
        <end position="1058"/>
    </location>
</feature>
<evidence type="ECO:0000256" key="9">
    <source>
        <dbReference type="ARBA" id="ARBA00022777"/>
    </source>
</evidence>
<evidence type="ECO:0000256" key="7">
    <source>
        <dbReference type="ARBA" id="ARBA00022692"/>
    </source>
</evidence>
<dbReference type="Pfam" id="PF00512">
    <property type="entry name" value="HisKA"/>
    <property type="match status" value="1"/>
</dbReference>
<feature type="domain" description="Histidine kinase" evidence="18">
    <location>
        <begin position="407"/>
        <end position="628"/>
    </location>
</feature>
<dbReference type="GO" id="GO:0005524">
    <property type="term" value="F:ATP binding"/>
    <property type="evidence" value="ECO:0007669"/>
    <property type="project" value="UniProtKB-KW"/>
</dbReference>
<keyword evidence="6 20" id="KW-0808">Transferase</keyword>
<dbReference type="SMART" id="SM00388">
    <property type="entry name" value="HisKA"/>
    <property type="match status" value="1"/>
</dbReference>
<dbReference type="FunFam" id="1.10.287.130:FF:000003">
    <property type="entry name" value="Histidine kinase"/>
    <property type="match status" value="1"/>
</dbReference>
<dbReference type="PROSITE" id="PS50109">
    <property type="entry name" value="HIS_KIN"/>
    <property type="match status" value="1"/>
</dbReference>
<feature type="compositionally biased region" description="Basic and acidic residues" evidence="16">
    <location>
        <begin position="907"/>
        <end position="919"/>
    </location>
</feature>
<dbReference type="CDD" id="cd17546">
    <property type="entry name" value="REC_hyHK_CKI1_RcsC-like"/>
    <property type="match status" value="2"/>
</dbReference>
<dbReference type="InterPro" id="IPR036097">
    <property type="entry name" value="HisK_dim/P_sf"/>
</dbReference>
<dbReference type="Pfam" id="PF00072">
    <property type="entry name" value="Response_reg"/>
    <property type="match status" value="2"/>
</dbReference>
<accession>A0A1W6TBG7</accession>
<keyword evidence="10" id="KW-0378">Hydrolase</keyword>
<dbReference type="FunFam" id="3.30.565.10:FF:000010">
    <property type="entry name" value="Sensor histidine kinase RcsC"/>
    <property type="match status" value="1"/>
</dbReference>
<dbReference type="CDD" id="cd16922">
    <property type="entry name" value="HATPase_EvgS-ArcB-TorS-like"/>
    <property type="match status" value="1"/>
</dbReference>
<dbReference type="SMART" id="SM00448">
    <property type="entry name" value="REC"/>
    <property type="match status" value="2"/>
</dbReference>
<keyword evidence="9 20" id="KW-0418">Kinase</keyword>
<keyword evidence="8" id="KW-0547">Nucleotide-binding</keyword>
<evidence type="ECO:0000313" key="20">
    <source>
        <dbReference type="EMBL" id="ARP18243.1"/>
    </source>
</evidence>
<feature type="modified residue" description="4-aspartylphosphate" evidence="15">
    <location>
        <position position="988"/>
    </location>
</feature>
<evidence type="ECO:0000256" key="6">
    <source>
        <dbReference type="ARBA" id="ARBA00022679"/>
    </source>
</evidence>
<gene>
    <name evidence="20" type="primary">barA_1</name>
    <name evidence="20" type="ORF">K05K4_14070</name>
</gene>
<feature type="domain" description="Response regulatory" evidence="19">
    <location>
        <begin position="775"/>
        <end position="895"/>
    </location>
</feature>
<dbReference type="SMART" id="SM00387">
    <property type="entry name" value="HATPase_c"/>
    <property type="match status" value="1"/>
</dbReference>
<dbReference type="InterPro" id="IPR036890">
    <property type="entry name" value="HATPase_C_sf"/>
</dbReference>
<evidence type="ECO:0000259" key="19">
    <source>
        <dbReference type="PROSITE" id="PS50110"/>
    </source>
</evidence>
<evidence type="ECO:0000256" key="4">
    <source>
        <dbReference type="ARBA" id="ARBA00022475"/>
    </source>
</evidence>
<proteinExistence type="predicted"/>
<dbReference type="GO" id="GO:0016787">
    <property type="term" value="F:hydrolase activity"/>
    <property type="evidence" value="ECO:0007669"/>
    <property type="project" value="UniProtKB-KW"/>
</dbReference>
<dbReference type="PANTHER" id="PTHR45339">
    <property type="entry name" value="HYBRID SIGNAL TRANSDUCTION HISTIDINE KINASE J"/>
    <property type="match status" value="1"/>
</dbReference>
<feature type="region of interest" description="Disordered" evidence="16">
    <location>
        <begin position="900"/>
        <end position="929"/>
    </location>
</feature>
<keyword evidence="12 17" id="KW-1133">Transmembrane helix</keyword>
<feature type="modified residue" description="4-aspartylphosphate" evidence="15">
    <location>
        <position position="824"/>
    </location>
</feature>
<sequence>MRVVGIFSWNNLSVKQKLFGLVLLPILLLLVLAGKHVQSLSIQAQELQKAQLFSVYIDRVSSLYHLPNNPDVIDKQLKTQQISQLLRDTAAPVFGENAEILNQLTSFEEATLSMLSSQNQEEKLDAAEWRADTFKEILMSLDKVYFRNVSYETNTHLSSLMQLEWLMFWSTEEHRLSEYLIRSSEENNEYDLTTQASIQSLIQNQQLFLERFVTLNANQQQVDLLIETFTGEVFIKSQEFRAYLLQPAQLKSLTPDEIDAGLSALNKRLSLLQSVDDKMEQQLSDDISKTINTTTQHRFTFIAMMSLLTLLVVSLTLRLVRKVTGNLNLVLKFLSNESNEQSNTENSPLAQLIKGKDELSKFAREVKKLSDERMLSRLKLTQAKEDAEQAKDDAIKASKAKSSFLANMSHEIRTPLNGVIGISEVLSDTSLTATQRDYVDTIETSSQLLLSLINDVLDFSKIESGMLLISPHSTCVRESIYDIASIISPKAKEKGIDVQVNISRNTPYHVMLDDHRIRQVVMNFMSNAVKFTEQGSVELSVITREIKNGEAVIEFSVKDSGIGIDAQQQKKIFAPFAQEDNSTTRQFGGTGLGLAISTQLVELMGGEIQLESAKGKGSRFFFELTAPVVTQEFNAYHALNHNDIWIVCSSTQLEQKLRNELSFFNINITQSVDTLSALPTWIDNERVIVIHVEASPNAAAMHIDEIESLCKRNIRVCLIKHLHSPQFDFRNSISALVTQPLLGQRLIKALESCAANFSHAQQESTSAQHVKSLPKILVVDDNTVNQKIAGLHVTKAGFDFDVAVNGQEAVEKFQQNQYSLILMDCMMPVMDGFEATQIIRQIEVKEKRAFRIPIIALTASVVDDDIQKCFDVGMDDYVPKPFKAGLLKEKLDKAIGLRVSNTTPAEPHQENTTPDKTHELPASSEQPEATVTPIRSERILLVEDNRVNQKVASLLLSKAGYQFEVAENGQIAVEMFQKDGKFDVILMDCMMPIMDGFEASRQIRAYEASKGLAKTPIIALTASVVDDDIQRCFDSGMDAYVPKPVRKEKLLYQIEQAM</sequence>
<protein>
    <recommendedName>
        <fullName evidence="3">histidine kinase</fullName>
        <ecNumber evidence="3">2.7.13.3</ecNumber>
    </recommendedName>
</protein>
<evidence type="ECO:0000259" key="18">
    <source>
        <dbReference type="PROSITE" id="PS50109"/>
    </source>
</evidence>
<dbReference type="RefSeq" id="WP_086046705.1">
    <property type="nucleotide sequence ID" value="NZ_CP017889.1"/>
</dbReference>
<evidence type="ECO:0000256" key="1">
    <source>
        <dbReference type="ARBA" id="ARBA00000085"/>
    </source>
</evidence>
<evidence type="ECO:0000256" key="8">
    <source>
        <dbReference type="ARBA" id="ARBA00022741"/>
    </source>
</evidence>
<evidence type="ECO:0000256" key="15">
    <source>
        <dbReference type="PROSITE-ProRule" id="PRU00169"/>
    </source>
</evidence>
<dbReference type="Gene3D" id="3.40.50.2300">
    <property type="match status" value="2"/>
</dbReference>